<dbReference type="Gene3D" id="1.20.140.10">
    <property type="entry name" value="Butyryl-CoA Dehydrogenase, subunit A, domain 3"/>
    <property type="match status" value="1"/>
</dbReference>
<evidence type="ECO:0000313" key="2">
    <source>
        <dbReference type="Proteomes" id="UP000318937"/>
    </source>
</evidence>
<name>A0A544TM95_9BACI</name>
<dbReference type="GO" id="GO:0016627">
    <property type="term" value="F:oxidoreductase activity, acting on the CH-CH group of donors"/>
    <property type="evidence" value="ECO:0007669"/>
    <property type="project" value="InterPro"/>
</dbReference>
<comment type="caution">
    <text evidence="1">The sequence shown here is derived from an EMBL/GenBank/DDBJ whole genome shotgun (WGS) entry which is preliminary data.</text>
</comment>
<dbReference type="Proteomes" id="UP000318937">
    <property type="component" value="Unassembled WGS sequence"/>
</dbReference>
<evidence type="ECO:0000313" key="1">
    <source>
        <dbReference type="EMBL" id="TQR18559.1"/>
    </source>
</evidence>
<dbReference type="OrthoDB" id="9785203at2"/>
<organism evidence="1 2">
    <name type="scientific">Psychrobacillus soli</name>
    <dbReference type="NCBI Taxonomy" id="1543965"/>
    <lineage>
        <taxon>Bacteria</taxon>
        <taxon>Bacillati</taxon>
        <taxon>Bacillota</taxon>
        <taxon>Bacilli</taxon>
        <taxon>Bacillales</taxon>
        <taxon>Bacillaceae</taxon>
        <taxon>Psychrobacillus</taxon>
    </lineage>
</organism>
<sequence length="54" mass="6093">MRIVGGRSFTKGNKLERLFRDVQCAAFNPPQDDLIIEQLATFLLSNGVKEEINV</sequence>
<dbReference type="AlphaFoldDB" id="A0A544TM95"/>
<protein>
    <submittedName>
        <fullName evidence="1">Uncharacterized protein</fullName>
    </submittedName>
</protein>
<proteinExistence type="predicted"/>
<accession>A0A544TM95</accession>
<reference evidence="1 2" key="1">
    <citation type="submission" date="2019-05" db="EMBL/GenBank/DDBJ databases">
        <title>Psychrobacillus vulpis sp. nov., a new species isolated from feces of a red fox that inhabits in The Tablas de Daimiel Natural Park, Albacete, Spain.</title>
        <authorList>
            <person name="Rodriguez M."/>
            <person name="Reina J.C."/>
            <person name="Bejar V."/>
            <person name="Llamas I."/>
        </authorList>
    </citation>
    <scope>NUCLEOTIDE SEQUENCE [LARGE SCALE GENOMIC DNA]</scope>
    <source>
        <strain evidence="1 2">NHI-2</strain>
    </source>
</reference>
<dbReference type="SUPFAM" id="SSF47203">
    <property type="entry name" value="Acyl-CoA dehydrogenase C-terminal domain-like"/>
    <property type="match status" value="1"/>
</dbReference>
<gene>
    <name evidence="1" type="ORF">FG383_01545</name>
</gene>
<keyword evidence="2" id="KW-1185">Reference proteome</keyword>
<dbReference type="InterPro" id="IPR036250">
    <property type="entry name" value="AcylCo_DH-like_C"/>
</dbReference>
<dbReference type="EMBL" id="VDGG01000002">
    <property type="protein sequence ID" value="TQR18559.1"/>
    <property type="molecule type" value="Genomic_DNA"/>
</dbReference>